<dbReference type="AlphaFoldDB" id="A0A4Q2SY22"/>
<gene>
    <name evidence="2" type="ORF">EUA94_11065</name>
</gene>
<accession>A0A4Q2SY22</accession>
<dbReference type="RefSeq" id="WP_129426927.1">
    <property type="nucleotide sequence ID" value="NZ_SDWV01000009.1"/>
</dbReference>
<proteinExistence type="predicted"/>
<comment type="caution">
    <text evidence="2">The sequence shown here is derived from an EMBL/GenBank/DDBJ whole genome shotgun (WGS) entry which is preliminary data.</text>
</comment>
<evidence type="ECO:0000256" key="1">
    <source>
        <dbReference type="SAM" id="Phobius"/>
    </source>
</evidence>
<feature type="transmembrane region" description="Helical" evidence="1">
    <location>
        <begin position="20"/>
        <end position="40"/>
    </location>
</feature>
<sequence length="176" mass="18813">MGPSAAEHSSAWVALEPRLALVVGSLVVAALCAWPTWRTWRAWRTARDRRGLALLTAVGCTLLLVGAPLALAADAGTSGVRVSDTRIETTRLGDVRTGLDFADLTSVEVGQKGSLGPLTPGWSDDYVRLTGRTPTGDRVAVEVTTARVTSLQPLLDRLEPVVRDRPELSTTWGDLD</sequence>
<dbReference type="Proteomes" id="UP000291101">
    <property type="component" value="Unassembled WGS sequence"/>
</dbReference>
<keyword evidence="1" id="KW-1133">Transmembrane helix</keyword>
<feature type="transmembrane region" description="Helical" evidence="1">
    <location>
        <begin position="52"/>
        <end position="73"/>
    </location>
</feature>
<dbReference type="EMBL" id="SDWV01000009">
    <property type="protein sequence ID" value="RYC11136.1"/>
    <property type="molecule type" value="Genomic_DNA"/>
</dbReference>
<organism evidence="2 3">
    <name type="scientific">Nocardioides zhouii</name>
    <dbReference type="NCBI Taxonomy" id="1168729"/>
    <lineage>
        <taxon>Bacteria</taxon>
        <taxon>Bacillati</taxon>
        <taxon>Actinomycetota</taxon>
        <taxon>Actinomycetes</taxon>
        <taxon>Propionibacteriales</taxon>
        <taxon>Nocardioidaceae</taxon>
        <taxon>Nocardioides</taxon>
    </lineage>
</organism>
<dbReference type="OrthoDB" id="5194370at2"/>
<evidence type="ECO:0008006" key="4">
    <source>
        <dbReference type="Google" id="ProtNLM"/>
    </source>
</evidence>
<evidence type="ECO:0000313" key="2">
    <source>
        <dbReference type="EMBL" id="RYC11136.1"/>
    </source>
</evidence>
<name>A0A4Q2SY22_9ACTN</name>
<protein>
    <recommendedName>
        <fullName evidence="4">PH domain-containing protein</fullName>
    </recommendedName>
</protein>
<reference evidence="2 3" key="1">
    <citation type="submission" date="2019-01" db="EMBL/GenBank/DDBJ databases">
        <title>Novel species of Nocardioides.</title>
        <authorList>
            <person name="Liu Q."/>
            <person name="X Y.-H."/>
        </authorList>
    </citation>
    <scope>NUCLEOTIDE SEQUENCE [LARGE SCALE GENOMIC DNA]</scope>
    <source>
        <strain evidence="2 3">HLT2-9</strain>
    </source>
</reference>
<keyword evidence="1" id="KW-0812">Transmembrane</keyword>
<keyword evidence="1" id="KW-0472">Membrane</keyword>
<keyword evidence="3" id="KW-1185">Reference proteome</keyword>
<evidence type="ECO:0000313" key="3">
    <source>
        <dbReference type="Proteomes" id="UP000291101"/>
    </source>
</evidence>